<evidence type="ECO:0000313" key="2">
    <source>
        <dbReference type="Proteomes" id="UP000056252"/>
    </source>
</evidence>
<keyword evidence="2" id="KW-1185">Reference proteome</keyword>
<evidence type="ECO:0000313" key="1">
    <source>
        <dbReference type="EMBL" id="ALO48564.1"/>
    </source>
</evidence>
<dbReference type="AlphaFoldDB" id="A0A0S2KKG3"/>
<sequence>MANKNSNSEQKGHLYIGCPTLETLALSCVNAKDAAHTSSIEYSNFLKACKMEKDIRISTYRKCAAGLGKEVLIIHLPLGTIESMTKPKAHVKNLYETIELDELIKVLMKVMPSDGMKIVNFMEEFKGHLTRHDKENLMKPFLSAIVELCQNLLNDDGKP</sequence>
<protein>
    <submittedName>
        <fullName evidence="1">Uncharacterized protein</fullName>
    </submittedName>
</protein>
<dbReference type="STRING" id="76123.AS203_05285"/>
<reference evidence="2" key="1">
    <citation type="submission" date="2015-11" db="EMBL/GenBank/DDBJ databases">
        <authorList>
            <person name="Holder M.E."/>
            <person name="Ajami N.J."/>
            <person name="Petrosino J.F."/>
        </authorList>
    </citation>
    <scope>NUCLEOTIDE SEQUENCE [LARGE SCALE GENOMIC DNA]</scope>
    <source>
        <strain evidence="2">F0113</strain>
    </source>
</reference>
<dbReference type="EMBL" id="CP013195">
    <property type="protein sequence ID" value="ALO48564.1"/>
    <property type="molecule type" value="Genomic_DNA"/>
</dbReference>
<accession>A0A0S2KKG3</accession>
<dbReference type="OrthoDB" id="1074314at2"/>
<dbReference type="RefSeq" id="WP_018910662.1">
    <property type="nucleotide sequence ID" value="NZ_CP013195.1"/>
</dbReference>
<proteinExistence type="predicted"/>
<name>A0A0S2KKG3_9BACT</name>
<dbReference type="KEGG" id="peo:AS203_05285"/>
<gene>
    <name evidence="1" type="ORF">AS203_05285</name>
</gene>
<organism evidence="1 2">
    <name type="scientific">Hoylesella enoeca</name>
    <dbReference type="NCBI Taxonomy" id="76123"/>
    <lineage>
        <taxon>Bacteria</taxon>
        <taxon>Pseudomonadati</taxon>
        <taxon>Bacteroidota</taxon>
        <taxon>Bacteroidia</taxon>
        <taxon>Bacteroidales</taxon>
        <taxon>Prevotellaceae</taxon>
        <taxon>Hoylesella</taxon>
    </lineage>
</organism>
<dbReference type="Proteomes" id="UP000056252">
    <property type="component" value="Chromosome"/>
</dbReference>